<comment type="subcellular location">
    <subcellularLocation>
        <location evidence="1">Cell membrane</location>
        <topology evidence="1">Multi-pass membrane protein</topology>
    </subcellularLocation>
</comment>
<evidence type="ECO:0000313" key="13">
    <source>
        <dbReference type="Proteomes" id="UP000249808"/>
    </source>
</evidence>
<feature type="domain" description="Polysaccharide chain length determinant N-terminal" evidence="10">
    <location>
        <begin position="5"/>
        <end position="95"/>
    </location>
</feature>
<evidence type="ECO:0000256" key="3">
    <source>
        <dbReference type="ARBA" id="ARBA00022475"/>
    </source>
</evidence>
<dbReference type="AlphaFoldDB" id="A0A327ZPE4"/>
<comment type="caution">
    <text evidence="12">The sequence shown here is derived from an EMBL/GenBank/DDBJ whole genome shotgun (WGS) entry which is preliminary data.</text>
</comment>
<keyword evidence="5" id="KW-0972">Capsule biogenesis/degradation</keyword>
<feature type="transmembrane region" description="Helical" evidence="9">
    <location>
        <begin position="20"/>
        <end position="40"/>
    </location>
</feature>
<sequence>MEEVIDLKEIIEILKKNLKLILGLAITFALLAGLVSFFLIKPTYQSESQVIVNQKGKNADVYNNPGEVQTNLQLINTYSQMINSKVIRKQVVDQLNLDVTEKSLQPMISVTSEAESQLMKINVAGPDKKETAQIANALADIAQKEVKRVMGVDNLSVFSKADVNEETAPIKPKPLMNIIVAGLLGLILGTAIAFMRSMLDTRLNTEEKIDKYIGLPTLGKIYTIEK</sequence>
<feature type="domain" description="Tyrosine-protein kinase G-rich" evidence="11">
    <location>
        <begin position="137"/>
        <end position="198"/>
    </location>
</feature>
<dbReference type="PANTHER" id="PTHR32309:SF13">
    <property type="entry name" value="FERRIC ENTEROBACTIN TRANSPORT PROTEIN FEPE"/>
    <property type="match status" value="1"/>
</dbReference>
<dbReference type="EMBL" id="PZJH01000005">
    <property type="protein sequence ID" value="RAK44096.1"/>
    <property type="molecule type" value="Genomic_DNA"/>
</dbReference>
<proteinExistence type="inferred from homology"/>
<dbReference type="GO" id="GO:0000271">
    <property type="term" value="P:polysaccharide biosynthetic process"/>
    <property type="evidence" value="ECO:0007669"/>
    <property type="project" value="UniProtKB-KW"/>
</dbReference>
<name>A0A327ZPE4_9STAP</name>
<evidence type="ECO:0000259" key="11">
    <source>
        <dbReference type="Pfam" id="PF13807"/>
    </source>
</evidence>
<evidence type="ECO:0000259" key="10">
    <source>
        <dbReference type="Pfam" id="PF02706"/>
    </source>
</evidence>
<dbReference type="InterPro" id="IPR050445">
    <property type="entry name" value="Bact_polysacc_biosynth/exp"/>
</dbReference>
<organism evidence="12 13">
    <name type="scientific">Macrococcus epidermidis</name>
    <dbReference type="NCBI Taxonomy" id="1902580"/>
    <lineage>
        <taxon>Bacteria</taxon>
        <taxon>Bacillati</taxon>
        <taxon>Bacillota</taxon>
        <taxon>Bacilli</taxon>
        <taxon>Bacillales</taxon>
        <taxon>Staphylococcaceae</taxon>
        <taxon>Macrococcus</taxon>
    </lineage>
</organism>
<evidence type="ECO:0000256" key="6">
    <source>
        <dbReference type="ARBA" id="ARBA00022989"/>
    </source>
</evidence>
<dbReference type="Proteomes" id="UP000249808">
    <property type="component" value="Unassembled WGS sequence"/>
</dbReference>
<dbReference type="GO" id="GO:0004713">
    <property type="term" value="F:protein tyrosine kinase activity"/>
    <property type="evidence" value="ECO:0007669"/>
    <property type="project" value="TreeGrafter"/>
</dbReference>
<evidence type="ECO:0000256" key="9">
    <source>
        <dbReference type="SAM" id="Phobius"/>
    </source>
</evidence>
<dbReference type="Pfam" id="PF13807">
    <property type="entry name" value="GNVR"/>
    <property type="match status" value="1"/>
</dbReference>
<evidence type="ECO:0000256" key="5">
    <source>
        <dbReference type="ARBA" id="ARBA00022903"/>
    </source>
</evidence>
<gene>
    <name evidence="12" type="ORF">BHU61_09985</name>
</gene>
<accession>A0A327ZPE4</accession>
<reference evidence="12 13" key="1">
    <citation type="journal article" date="2018" name="Front. Microbiol.">
        <title>Description and Comparative Genomics of Macrococcus caseolyticus subsp. hominis subsp. nov., Macrococcus goetzii sp. nov., Macrococcus epidermidis sp. nov., and Macrococcus bohemicus sp. nov., Novel Macrococci From Human Clinical Material With Virulence Potential and Suspected Uptake of Foreign DNA by Natural Transformation.</title>
        <authorList>
            <person name="Maslanova I."/>
            <person name="Wertheimer Z."/>
            <person name="Sedlacek I."/>
            <person name="Svec P."/>
            <person name="Indrakova A."/>
            <person name="Kovarovic V."/>
            <person name="Schumann P."/>
            <person name="Sproer C."/>
            <person name="Kralova S."/>
            <person name="Sedo O."/>
            <person name="Kristofova L."/>
            <person name="Vrbovska V."/>
            <person name="Fuzik T."/>
            <person name="Petras P."/>
            <person name="Zdrahal Z."/>
            <person name="Ruzickova V."/>
            <person name="Doskar J."/>
            <person name="Pantucek R."/>
        </authorList>
    </citation>
    <scope>NUCLEOTIDE SEQUENCE [LARGE SCALE GENOMIC DNA]</scope>
    <source>
        <strain evidence="12 13">01/688</strain>
    </source>
</reference>
<evidence type="ECO:0000256" key="1">
    <source>
        <dbReference type="ARBA" id="ARBA00004651"/>
    </source>
</evidence>
<keyword evidence="7 9" id="KW-0472">Membrane</keyword>
<evidence type="ECO:0000256" key="7">
    <source>
        <dbReference type="ARBA" id="ARBA00023136"/>
    </source>
</evidence>
<keyword evidence="6 9" id="KW-1133">Transmembrane helix</keyword>
<evidence type="ECO:0000313" key="12">
    <source>
        <dbReference type="EMBL" id="RAK44096.1"/>
    </source>
</evidence>
<evidence type="ECO:0000256" key="8">
    <source>
        <dbReference type="ARBA" id="ARBA00023169"/>
    </source>
</evidence>
<dbReference type="GO" id="GO:0005886">
    <property type="term" value="C:plasma membrane"/>
    <property type="evidence" value="ECO:0007669"/>
    <property type="project" value="UniProtKB-SubCell"/>
</dbReference>
<evidence type="ECO:0000256" key="2">
    <source>
        <dbReference type="ARBA" id="ARBA00006683"/>
    </source>
</evidence>
<dbReference type="Pfam" id="PF02706">
    <property type="entry name" value="Wzz"/>
    <property type="match status" value="1"/>
</dbReference>
<dbReference type="PANTHER" id="PTHR32309">
    <property type="entry name" value="TYROSINE-PROTEIN KINASE"/>
    <property type="match status" value="1"/>
</dbReference>
<keyword evidence="3" id="KW-1003">Cell membrane</keyword>
<keyword evidence="4 9" id="KW-0812">Transmembrane</keyword>
<protein>
    <submittedName>
        <fullName evidence="12">Capsule biosynthesis protein</fullName>
    </submittedName>
</protein>
<dbReference type="RefSeq" id="WP_111716596.1">
    <property type="nucleotide sequence ID" value="NZ_JBHSSR010000015.1"/>
</dbReference>
<feature type="transmembrane region" description="Helical" evidence="9">
    <location>
        <begin position="175"/>
        <end position="195"/>
    </location>
</feature>
<comment type="similarity">
    <text evidence="2">Belongs to the CpsC/CapA family.</text>
</comment>
<evidence type="ECO:0000256" key="4">
    <source>
        <dbReference type="ARBA" id="ARBA00022692"/>
    </source>
</evidence>
<keyword evidence="8" id="KW-0270">Exopolysaccharide synthesis</keyword>
<dbReference type="InterPro" id="IPR032807">
    <property type="entry name" value="GNVR"/>
</dbReference>
<dbReference type="InterPro" id="IPR003856">
    <property type="entry name" value="LPS_length_determ_N"/>
</dbReference>
<keyword evidence="13" id="KW-1185">Reference proteome</keyword>